<sequence length="130" mass="15192">MNRVLENVAFISYQLVSYTRNHIELNTRHSKLNQRGEETATVHSTASGWLNEMMLYTQLHLRREKKLPKNGKEEIYHIICLSTAFPLGLWRFPNGSRFPLTRATGQCGHLTNRLLWDQQQGLLADLHFSW</sequence>
<accession>A0A151M697</accession>
<protein>
    <submittedName>
        <fullName evidence="1">Uncharacterized protein</fullName>
    </submittedName>
</protein>
<evidence type="ECO:0000313" key="1">
    <source>
        <dbReference type="EMBL" id="KYO20044.1"/>
    </source>
</evidence>
<name>A0A151M697_ALLMI</name>
<keyword evidence="2" id="KW-1185">Reference proteome</keyword>
<dbReference type="AlphaFoldDB" id="A0A151M697"/>
<comment type="caution">
    <text evidence="1">The sequence shown here is derived from an EMBL/GenBank/DDBJ whole genome shotgun (WGS) entry which is preliminary data.</text>
</comment>
<gene>
    <name evidence="1" type="ORF">Y1Q_0010639</name>
</gene>
<organism evidence="1 2">
    <name type="scientific">Alligator mississippiensis</name>
    <name type="common">American alligator</name>
    <dbReference type="NCBI Taxonomy" id="8496"/>
    <lineage>
        <taxon>Eukaryota</taxon>
        <taxon>Metazoa</taxon>
        <taxon>Chordata</taxon>
        <taxon>Craniata</taxon>
        <taxon>Vertebrata</taxon>
        <taxon>Euteleostomi</taxon>
        <taxon>Archelosauria</taxon>
        <taxon>Archosauria</taxon>
        <taxon>Crocodylia</taxon>
        <taxon>Alligatoridae</taxon>
        <taxon>Alligatorinae</taxon>
        <taxon>Alligator</taxon>
    </lineage>
</organism>
<reference evidence="1 2" key="1">
    <citation type="journal article" date="2012" name="Genome Biol.">
        <title>Sequencing three crocodilian genomes to illuminate the evolution of archosaurs and amniotes.</title>
        <authorList>
            <person name="St John J.A."/>
            <person name="Braun E.L."/>
            <person name="Isberg S.R."/>
            <person name="Miles L.G."/>
            <person name="Chong A.Y."/>
            <person name="Gongora J."/>
            <person name="Dalzell P."/>
            <person name="Moran C."/>
            <person name="Bed'hom B."/>
            <person name="Abzhanov A."/>
            <person name="Burgess S.C."/>
            <person name="Cooksey A.M."/>
            <person name="Castoe T.A."/>
            <person name="Crawford N.G."/>
            <person name="Densmore L.D."/>
            <person name="Drew J.C."/>
            <person name="Edwards S.V."/>
            <person name="Faircloth B.C."/>
            <person name="Fujita M.K."/>
            <person name="Greenwold M.J."/>
            <person name="Hoffmann F.G."/>
            <person name="Howard J.M."/>
            <person name="Iguchi T."/>
            <person name="Janes D.E."/>
            <person name="Khan S.Y."/>
            <person name="Kohno S."/>
            <person name="de Koning A.J."/>
            <person name="Lance S.L."/>
            <person name="McCarthy F.M."/>
            <person name="McCormack J.E."/>
            <person name="Merchant M.E."/>
            <person name="Peterson D.G."/>
            <person name="Pollock D.D."/>
            <person name="Pourmand N."/>
            <person name="Raney B.J."/>
            <person name="Roessler K.A."/>
            <person name="Sanford J.R."/>
            <person name="Sawyer R.H."/>
            <person name="Schmidt C.J."/>
            <person name="Triplett E.W."/>
            <person name="Tuberville T.D."/>
            <person name="Venegas-Anaya M."/>
            <person name="Howard J.T."/>
            <person name="Jarvis E.D."/>
            <person name="Guillette L.J.Jr."/>
            <person name="Glenn T.C."/>
            <person name="Green R.E."/>
            <person name="Ray D.A."/>
        </authorList>
    </citation>
    <scope>NUCLEOTIDE SEQUENCE [LARGE SCALE GENOMIC DNA]</scope>
    <source>
        <strain evidence="1">KSC_2009_1</strain>
    </source>
</reference>
<evidence type="ECO:0000313" key="2">
    <source>
        <dbReference type="Proteomes" id="UP000050525"/>
    </source>
</evidence>
<dbReference type="Proteomes" id="UP000050525">
    <property type="component" value="Unassembled WGS sequence"/>
</dbReference>
<dbReference type="EMBL" id="AKHW03006437">
    <property type="protein sequence ID" value="KYO20044.1"/>
    <property type="molecule type" value="Genomic_DNA"/>
</dbReference>
<proteinExistence type="predicted"/>